<feature type="transmembrane region" description="Helical" evidence="16">
    <location>
        <begin position="150"/>
        <end position="177"/>
    </location>
</feature>
<dbReference type="EMBL" id="MG563681">
    <property type="protein sequence ID" value="AYR06726.1"/>
    <property type="molecule type" value="Genomic_DNA"/>
</dbReference>
<feature type="domain" description="NADH:quinone oxidoreductase/Mrp antiporter transmembrane" evidence="17">
    <location>
        <begin position="113"/>
        <end position="406"/>
    </location>
</feature>
<keyword evidence="7 16" id="KW-0812">Transmembrane</keyword>
<evidence type="ECO:0000256" key="11">
    <source>
        <dbReference type="ARBA" id="ARBA00023027"/>
    </source>
</evidence>
<dbReference type="PANTHER" id="PTHR43507">
    <property type="entry name" value="NADH-UBIQUINONE OXIDOREDUCTASE CHAIN 4"/>
    <property type="match status" value="1"/>
</dbReference>
<dbReference type="RefSeq" id="YP_009542026.1">
    <property type="nucleotide sequence ID" value="NC_039982.1"/>
</dbReference>
<dbReference type="PRINTS" id="PR01437">
    <property type="entry name" value="NUOXDRDTASE4"/>
</dbReference>
<evidence type="ECO:0000256" key="14">
    <source>
        <dbReference type="ARBA" id="ARBA00023136"/>
    </source>
</evidence>
<sequence length="461" mass="51667">MIHLFIASTTLIIIPWLINPKYIWTSSIFNSILLCIISINIINSNSFTLWHNIFLNFAIDNLSSPLIILSAWLVPISYIASIYTLKNQPLKTQQIFISLIAFILFSLLLTFSALELSLFYIAFEATLLPTLILISRWGAQKERFQASIYFLFYTLAGSLPLLIGLISLYNINLSLIIPSTSLINNISSSFNLYTLSFWWIFFLIAFTIKMPIYGFHLWLPKAHVEAPIAGSMILAAILLKLGGYGLARTILIFFTISASTISFPLITFCIWGSLITSIICLRQTDLKALIAYSSVGHMSMVASGIFSLSSWGINGALTLMIAHGLISSSLFCLANLIYERNSTRTLAITRGFKLLTPLLSLWWIITCISNLGLPPTPNLIGELFIICSIINWNISSLLIITLTTIFSAIYSLLIFNQTNNNTFPTFLSNISPINSTEHFLIFLHLFPLFLLILYPNLLIIA</sequence>
<keyword evidence="8" id="KW-1278">Translocase</keyword>
<evidence type="ECO:0000256" key="8">
    <source>
        <dbReference type="ARBA" id="ARBA00022967"/>
    </source>
</evidence>
<feature type="transmembrane region" description="Helical" evidence="16">
    <location>
        <begin position="120"/>
        <end position="138"/>
    </location>
</feature>
<keyword evidence="12 16" id="KW-0830">Ubiquinone</keyword>
<evidence type="ECO:0000256" key="10">
    <source>
        <dbReference type="ARBA" id="ARBA00022989"/>
    </source>
</evidence>
<dbReference type="NCBIfam" id="TIGR01972">
    <property type="entry name" value="NDH_I_M"/>
    <property type="match status" value="1"/>
</dbReference>
<feature type="transmembrane region" description="Helical" evidence="16">
    <location>
        <begin position="22"/>
        <end position="42"/>
    </location>
</feature>
<evidence type="ECO:0000256" key="13">
    <source>
        <dbReference type="ARBA" id="ARBA00023128"/>
    </source>
</evidence>
<keyword evidence="10 16" id="KW-1133">Transmembrane helix</keyword>
<feature type="transmembrane region" description="Helical" evidence="16">
    <location>
        <begin position="197"/>
        <end position="219"/>
    </location>
</feature>
<evidence type="ECO:0000256" key="9">
    <source>
        <dbReference type="ARBA" id="ARBA00022982"/>
    </source>
</evidence>
<dbReference type="GO" id="GO:0008137">
    <property type="term" value="F:NADH dehydrogenase (ubiquinone) activity"/>
    <property type="evidence" value="ECO:0007669"/>
    <property type="project" value="UniProtKB-UniRule"/>
</dbReference>
<feature type="transmembrane region" description="Helical" evidence="16">
    <location>
        <begin position="95"/>
        <end position="114"/>
    </location>
</feature>
<feature type="transmembrane region" description="Helical" evidence="16">
    <location>
        <begin position="261"/>
        <end position="281"/>
    </location>
</feature>
<feature type="transmembrane region" description="Helical" evidence="16">
    <location>
        <begin position="317"/>
        <end position="338"/>
    </location>
</feature>
<evidence type="ECO:0000256" key="7">
    <source>
        <dbReference type="ARBA" id="ARBA00022692"/>
    </source>
</evidence>
<feature type="domain" description="NADH:ubiquinone oxidoreductase chain 4 N-terminal" evidence="18">
    <location>
        <begin position="1"/>
        <end position="110"/>
    </location>
</feature>
<evidence type="ECO:0000256" key="5">
    <source>
        <dbReference type="ARBA" id="ARBA00022448"/>
    </source>
</evidence>
<dbReference type="GO" id="GO:0015990">
    <property type="term" value="P:electron transport coupled proton transport"/>
    <property type="evidence" value="ECO:0007669"/>
    <property type="project" value="TreeGrafter"/>
</dbReference>
<reference evidence="19" key="1">
    <citation type="journal article" date="2018" name="Ecol">
        <title>The first complete mitochondrial genome of the Mariana Trench Freyastera benthophila (Asteroidea: Brisingida: Brisingidae) allows insights into the deep-sea adaptive evolution of Brisingida.</title>
        <authorList>
            <person name="Mu W."/>
            <person name="Liu J."/>
            <person name="Zhang H."/>
        </authorList>
    </citation>
    <scope>NUCLEOTIDE SEQUENCE</scope>
</reference>
<feature type="transmembrane region" description="Helical" evidence="16">
    <location>
        <begin position="62"/>
        <end position="83"/>
    </location>
</feature>
<dbReference type="CTD" id="4538"/>
<dbReference type="GO" id="GO:0048039">
    <property type="term" value="F:ubiquinone binding"/>
    <property type="evidence" value="ECO:0007669"/>
    <property type="project" value="TreeGrafter"/>
</dbReference>
<feature type="transmembrane region" description="Helical" evidence="16">
    <location>
        <begin position="439"/>
        <end position="460"/>
    </location>
</feature>
<keyword evidence="13 16" id="KW-0496">Mitochondrion</keyword>
<dbReference type="GeneID" id="38463912"/>
<keyword evidence="14 16" id="KW-0472">Membrane</keyword>
<dbReference type="AlphaFoldDB" id="A0A3S5XCJ2"/>
<evidence type="ECO:0000256" key="6">
    <source>
        <dbReference type="ARBA" id="ARBA00022660"/>
    </source>
</evidence>
<keyword evidence="11 16" id="KW-0520">NAD</keyword>
<evidence type="ECO:0000259" key="17">
    <source>
        <dbReference type="Pfam" id="PF00361"/>
    </source>
</evidence>
<gene>
    <name evidence="19" type="primary">ND4</name>
</gene>
<protein>
    <recommendedName>
        <fullName evidence="4 16">NADH-ubiquinone oxidoreductase chain 4</fullName>
        <ecNumber evidence="3 16">7.1.1.2</ecNumber>
    </recommendedName>
</protein>
<dbReference type="Pfam" id="PF01059">
    <property type="entry name" value="Oxidored_q5_N"/>
    <property type="match status" value="1"/>
</dbReference>
<evidence type="ECO:0000256" key="4">
    <source>
        <dbReference type="ARBA" id="ARBA00021006"/>
    </source>
</evidence>
<dbReference type="InterPro" id="IPR003918">
    <property type="entry name" value="NADH_UbQ_OxRdtase"/>
</dbReference>
<dbReference type="Pfam" id="PF00361">
    <property type="entry name" value="Proton_antipo_M"/>
    <property type="match status" value="1"/>
</dbReference>
<dbReference type="EC" id="7.1.1.2" evidence="3 16"/>
<name>A0A3S5XCJ2_9ECHI</name>
<dbReference type="InterPro" id="IPR000260">
    <property type="entry name" value="NADH4_N"/>
</dbReference>
<proteinExistence type="inferred from homology"/>
<accession>A0A3S5XCJ2</accession>
<geneLocation type="mitochondrion" evidence="19"/>
<dbReference type="GO" id="GO:0003954">
    <property type="term" value="F:NADH dehydrogenase activity"/>
    <property type="evidence" value="ECO:0007669"/>
    <property type="project" value="TreeGrafter"/>
</dbReference>
<evidence type="ECO:0000259" key="18">
    <source>
        <dbReference type="Pfam" id="PF01059"/>
    </source>
</evidence>
<keyword evidence="6 16" id="KW-0679">Respiratory chain</keyword>
<dbReference type="InterPro" id="IPR001750">
    <property type="entry name" value="ND/Mrp_TM"/>
</dbReference>
<comment type="catalytic activity">
    <reaction evidence="15 16">
        <text>a ubiquinone + NADH + 5 H(+)(in) = a ubiquinol + NAD(+) + 4 H(+)(out)</text>
        <dbReference type="Rhea" id="RHEA:29091"/>
        <dbReference type="Rhea" id="RHEA-COMP:9565"/>
        <dbReference type="Rhea" id="RHEA-COMP:9566"/>
        <dbReference type="ChEBI" id="CHEBI:15378"/>
        <dbReference type="ChEBI" id="CHEBI:16389"/>
        <dbReference type="ChEBI" id="CHEBI:17976"/>
        <dbReference type="ChEBI" id="CHEBI:57540"/>
        <dbReference type="ChEBI" id="CHEBI:57945"/>
        <dbReference type="EC" id="7.1.1.2"/>
    </reaction>
</comment>
<keyword evidence="9 16" id="KW-0249">Electron transport</keyword>
<dbReference type="GO" id="GO:0031966">
    <property type="term" value="C:mitochondrial membrane"/>
    <property type="evidence" value="ECO:0007669"/>
    <property type="project" value="UniProtKB-SubCell"/>
</dbReference>
<organism evidence="19">
    <name type="scientific">Freyastera benthophila</name>
    <dbReference type="NCBI Taxonomy" id="556872"/>
    <lineage>
        <taxon>Eukaryota</taxon>
        <taxon>Metazoa</taxon>
        <taxon>Echinodermata</taxon>
        <taxon>Eleutherozoa</taxon>
        <taxon>Asterozoa</taxon>
        <taxon>Asteroidea</taxon>
        <taxon>Forcipulatacea</taxon>
        <taxon>Brisingida</taxon>
        <taxon>Brisingidae</taxon>
        <taxon>Freyastera</taxon>
    </lineage>
</organism>
<dbReference type="PANTHER" id="PTHR43507:SF20">
    <property type="entry name" value="NADH-UBIQUINONE OXIDOREDUCTASE CHAIN 4"/>
    <property type="match status" value="1"/>
</dbReference>
<feature type="transmembrane region" description="Helical" evidence="16">
    <location>
        <begin position="231"/>
        <end position="255"/>
    </location>
</feature>
<comment type="similarity">
    <text evidence="2 16">Belongs to the complex I subunit 4 family.</text>
</comment>
<evidence type="ECO:0000256" key="2">
    <source>
        <dbReference type="ARBA" id="ARBA00009025"/>
    </source>
</evidence>
<dbReference type="GO" id="GO:0042773">
    <property type="term" value="P:ATP synthesis coupled electron transport"/>
    <property type="evidence" value="ECO:0007669"/>
    <property type="project" value="InterPro"/>
</dbReference>
<keyword evidence="5 16" id="KW-0813">Transport</keyword>
<comment type="subcellular location">
    <subcellularLocation>
        <location evidence="1 16">Mitochondrion membrane</location>
        <topology evidence="1 16">Multi-pass membrane protein</topology>
    </subcellularLocation>
</comment>
<feature type="transmembrane region" description="Helical" evidence="16">
    <location>
        <begin position="288"/>
        <end position="311"/>
    </location>
</feature>
<evidence type="ECO:0000256" key="12">
    <source>
        <dbReference type="ARBA" id="ARBA00023075"/>
    </source>
</evidence>
<evidence type="ECO:0000256" key="15">
    <source>
        <dbReference type="ARBA" id="ARBA00049551"/>
    </source>
</evidence>
<feature type="transmembrane region" description="Helical" evidence="16">
    <location>
        <begin position="383"/>
        <end position="413"/>
    </location>
</feature>
<dbReference type="InterPro" id="IPR010227">
    <property type="entry name" value="NADH_Q_OxRdtase_chainM/4"/>
</dbReference>
<feature type="transmembrane region" description="Helical" evidence="16">
    <location>
        <begin position="350"/>
        <end position="371"/>
    </location>
</feature>
<evidence type="ECO:0000256" key="16">
    <source>
        <dbReference type="RuleBase" id="RU003297"/>
    </source>
</evidence>
<evidence type="ECO:0000313" key="19">
    <source>
        <dbReference type="EMBL" id="AYR06726.1"/>
    </source>
</evidence>
<comment type="function">
    <text evidence="16">Core subunit of the mitochondrial membrane respiratory chain NADH dehydrogenase (Complex I) which catalyzes electron transfer from NADH through the respiratory chain, using ubiquinone as an electron acceptor. Essential for the catalytic activity and assembly of complex I.</text>
</comment>
<evidence type="ECO:0000256" key="3">
    <source>
        <dbReference type="ARBA" id="ARBA00012944"/>
    </source>
</evidence>
<evidence type="ECO:0000256" key="1">
    <source>
        <dbReference type="ARBA" id="ARBA00004225"/>
    </source>
</evidence>